<dbReference type="AlphaFoldDB" id="A0A0S4JMZ6"/>
<proteinExistence type="predicted"/>
<feature type="region of interest" description="Disordered" evidence="1">
    <location>
        <begin position="79"/>
        <end position="116"/>
    </location>
</feature>
<accession>A0A0S4JMZ6</accession>
<name>A0A0S4JMZ6_BODSA</name>
<sequence length="116" mass="13665">MCLFLDEDTRVHFLLLLSDMSFRMVPRVSNSFSAAARKRAAGRVSKKLFQQRTRDQFLERSFRDLQLNPQRHPNVALERRNERHTVSGQARQSISNWKEARKVSLMRGESPPLRLR</sequence>
<keyword evidence="3" id="KW-1185">Reference proteome</keyword>
<reference evidence="3" key="1">
    <citation type="submission" date="2015-09" db="EMBL/GenBank/DDBJ databases">
        <authorList>
            <consortium name="Pathogen Informatics"/>
        </authorList>
    </citation>
    <scope>NUCLEOTIDE SEQUENCE [LARGE SCALE GENOMIC DNA]</scope>
    <source>
        <strain evidence="3">Lake Konstanz</strain>
    </source>
</reference>
<evidence type="ECO:0000313" key="2">
    <source>
        <dbReference type="EMBL" id="CUG91515.1"/>
    </source>
</evidence>
<dbReference type="EMBL" id="CYKH01001937">
    <property type="protein sequence ID" value="CUG91515.1"/>
    <property type="molecule type" value="Genomic_DNA"/>
</dbReference>
<organism evidence="2 3">
    <name type="scientific">Bodo saltans</name>
    <name type="common">Flagellated protozoan</name>
    <dbReference type="NCBI Taxonomy" id="75058"/>
    <lineage>
        <taxon>Eukaryota</taxon>
        <taxon>Discoba</taxon>
        <taxon>Euglenozoa</taxon>
        <taxon>Kinetoplastea</taxon>
        <taxon>Metakinetoplastina</taxon>
        <taxon>Eubodonida</taxon>
        <taxon>Bodonidae</taxon>
        <taxon>Bodo</taxon>
    </lineage>
</organism>
<gene>
    <name evidence="2" type="ORF">BSAL_32460</name>
</gene>
<feature type="compositionally biased region" description="Polar residues" evidence="1">
    <location>
        <begin position="86"/>
        <end position="96"/>
    </location>
</feature>
<dbReference type="Proteomes" id="UP000051952">
    <property type="component" value="Unassembled WGS sequence"/>
</dbReference>
<evidence type="ECO:0000256" key="1">
    <source>
        <dbReference type="SAM" id="MobiDB-lite"/>
    </source>
</evidence>
<evidence type="ECO:0000313" key="3">
    <source>
        <dbReference type="Proteomes" id="UP000051952"/>
    </source>
</evidence>
<dbReference type="VEuPathDB" id="TriTrypDB:BSAL_32460"/>
<protein>
    <submittedName>
        <fullName evidence="2">Uncharacterized protein</fullName>
    </submittedName>
</protein>